<dbReference type="EMBL" id="OOIP01000005">
    <property type="protein sequence ID" value="SPO36751.1"/>
    <property type="molecule type" value="Genomic_DNA"/>
</dbReference>
<dbReference type="AlphaFoldDB" id="A0A5C3F0G5"/>
<protein>
    <submittedName>
        <fullName evidence="1">Uncharacterized protein</fullName>
    </submittedName>
</protein>
<proteinExistence type="predicted"/>
<keyword evidence="2" id="KW-1185">Reference proteome</keyword>
<accession>A0A5C3F0G5</accession>
<name>A0A5C3F0G5_9BASI</name>
<evidence type="ECO:0000313" key="2">
    <source>
        <dbReference type="Proteomes" id="UP000323386"/>
    </source>
</evidence>
<evidence type="ECO:0000313" key="1">
    <source>
        <dbReference type="EMBL" id="SPO36751.1"/>
    </source>
</evidence>
<dbReference type="Proteomes" id="UP000323386">
    <property type="component" value="Unassembled WGS sequence"/>
</dbReference>
<reference evidence="1 2" key="1">
    <citation type="submission" date="2018-03" db="EMBL/GenBank/DDBJ databases">
        <authorList>
            <person name="Guldener U."/>
        </authorList>
    </citation>
    <scope>NUCLEOTIDE SEQUENCE [LARGE SCALE GENOMIC DNA]</scope>
    <source>
        <strain evidence="1 2">DAOM196992</strain>
    </source>
</reference>
<organism evidence="1 2">
    <name type="scientific">Pseudozyma flocculosa</name>
    <dbReference type="NCBI Taxonomy" id="84751"/>
    <lineage>
        <taxon>Eukaryota</taxon>
        <taxon>Fungi</taxon>
        <taxon>Dikarya</taxon>
        <taxon>Basidiomycota</taxon>
        <taxon>Ustilaginomycotina</taxon>
        <taxon>Ustilaginomycetes</taxon>
        <taxon>Ustilaginales</taxon>
        <taxon>Ustilaginaceae</taxon>
        <taxon>Pseudozyma</taxon>
    </lineage>
</organism>
<gene>
    <name evidence="1" type="ORF">PSFLO_02222</name>
</gene>
<sequence>MSYLACEHDPVVSVRPSSGGIVYRHTSTLILDVHVPIHFRELQGTLAKLTRWLDEYLTLDVNKFFQDVFKYVPAHSPIPATNDPKTVIHIVVKPVFVRDELRIAWREWPKLLAYPQATVQAAYVARRQATDALKTQLGLFVFEVVLTPDSKDKIEDLARAMSAASRAALDNLRRAAEACRDRAY</sequence>